<dbReference type="SUPFAM" id="SSF47384">
    <property type="entry name" value="Homodimeric domain of signal transducing histidine kinase"/>
    <property type="match status" value="1"/>
</dbReference>
<dbReference type="SMART" id="SM00304">
    <property type="entry name" value="HAMP"/>
    <property type="match status" value="1"/>
</dbReference>
<keyword evidence="14 15" id="KW-0472">Membrane</keyword>
<dbReference type="SMART" id="SM00388">
    <property type="entry name" value="HisKA"/>
    <property type="match status" value="1"/>
</dbReference>
<dbReference type="GO" id="GO:0005524">
    <property type="term" value="F:ATP binding"/>
    <property type="evidence" value="ECO:0007669"/>
    <property type="project" value="UniProtKB-KW"/>
</dbReference>
<evidence type="ECO:0000256" key="7">
    <source>
        <dbReference type="ARBA" id="ARBA00022679"/>
    </source>
</evidence>
<proteinExistence type="predicted"/>
<keyword evidence="19" id="KW-1185">Reference proteome</keyword>
<evidence type="ECO:0000256" key="5">
    <source>
        <dbReference type="ARBA" id="ARBA00022475"/>
    </source>
</evidence>
<dbReference type="PANTHER" id="PTHR45436">
    <property type="entry name" value="SENSOR HISTIDINE KINASE YKOH"/>
    <property type="match status" value="1"/>
</dbReference>
<dbReference type="InterPro" id="IPR050428">
    <property type="entry name" value="TCS_sensor_his_kinase"/>
</dbReference>
<feature type="transmembrane region" description="Helical" evidence="15">
    <location>
        <begin position="170"/>
        <end position="190"/>
    </location>
</feature>
<evidence type="ECO:0000256" key="9">
    <source>
        <dbReference type="ARBA" id="ARBA00022741"/>
    </source>
</evidence>
<evidence type="ECO:0000256" key="14">
    <source>
        <dbReference type="ARBA" id="ARBA00023136"/>
    </source>
</evidence>
<protein>
    <recommendedName>
        <fullName evidence="4">Signal transduction histidine-protein kinase ArlS</fullName>
        <ecNumber evidence="3">2.7.13.3</ecNumber>
    </recommendedName>
</protein>
<dbReference type="Gene3D" id="1.10.287.130">
    <property type="match status" value="1"/>
</dbReference>
<dbReference type="PANTHER" id="PTHR45436:SF5">
    <property type="entry name" value="SENSOR HISTIDINE KINASE TRCS"/>
    <property type="match status" value="1"/>
</dbReference>
<evidence type="ECO:0000256" key="13">
    <source>
        <dbReference type="ARBA" id="ARBA00023012"/>
    </source>
</evidence>
<dbReference type="FunFam" id="3.30.565.10:FF:000006">
    <property type="entry name" value="Sensor histidine kinase WalK"/>
    <property type="match status" value="1"/>
</dbReference>
<comment type="subcellular location">
    <subcellularLocation>
        <location evidence="2">Cell membrane</location>
        <topology evidence="2">Multi-pass membrane protein</topology>
    </subcellularLocation>
</comment>
<dbReference type="CDD" id="cd00082">
    <property type="entry name" value="HisKA"/>
    <property type="match status" value="1"/>
</dbReference>
<keyword evidence="13" id="KW-0902">Two-component regulatory system</keyword>
<dbReference type="InterPro" id="IPR041610">
    <property type="entry name" value="ArlS_N"/>
</dbReference>
<dbReference type="PROSITE" id="PS50885">
    <property type="entry name" value="HAMP"/>
    <property type="match status" value="1"/>
</dbReference>
<dbReference type="FunFam" id="1.10.287.130:FF:000001">
    <property type="entry name" value="Two-component sensor histidine kinase"/>
    <property type="match status" value="1"/>
</dbReference>
<dbReference type="Gene3D" id="3.30.565.10">
    <property type="entry name" value="Histidine kinase-like ATPase, C-terminal domain"/>
    <property type="match status" value="1"/>
</dbReference>
<dbReference type="PRINTS" id="PR00344">
    <property type="entry name" value="BCTRLSENSOR"/>
</dbReference>
<dbReference type="GO" id="GO:0000155">
    <property type="term" value="F:phosphorelay sensor kinase activity"/>
    <property type="evidence" value="ECO:0007669"/>
    <property type="project" value="InterPro"/>
</dbReference>
<evidence type="ECO:0000256" key="3">
    <source>
        <dbReference type="ARBA" id="ARBA00012438"/>
    </source>
</evidence>
<evidence type="ECO:0000313" key="18">
    <source>
        <dbReference type="EMBL" id="RKN84346.1"/>
    </source>
</evidence>
<evidence type="ECO:0000256" key="2">
    <source>
        <dbReference type="ARBA" id="ARBA00004651"/>
    </source>
</evidence>
<keyword evidence="12 15" id="KW-1133">Transmembrane helix</keyword>
<dbReference type="Pfam" id="PF00672">
    <property type="entry name" value="HAMP"/>
    <property type="match status" value="1"/>
</dbReference>
<dbReference type="SUPFAM" id="SSF55874">
    <property type="entry name" value="ATPase domain of HSP90 chaperone/DNA topoisomerase II/histidine kinase"/>
    <property type="match status" value="1"/>
</dbReference>
<evidence type="ECO:0000256" key="12">
    <source>
        <dbReference type="ARBA" id="ARBA00022989"/>
    </source>
</evidence>
<dbReference type="AlphaFoldDB" id="A0A3B0CK15"/>
<keyword evidence="7" id="KW-0808">Transferase</keyword>
<evidence type="ECO:0000256" key="1">
    <source>
        <dbReference type="ARBA" id="ARBA00000085"/>
    </source>
</evidence>
<feature type="transmembrane region" description="Helical" evidence="15">
    <location>
        <begin position="20"/>
        <end position="40"/>
    </location>
</feature>
<dbReference type="SUPFAM" id="SSF158472">
    <property type="entry name" value="HAMP domain-like"/>
    <property type="match status" value="1"/>
</dbReference>
<comment type="caution">
    <text evidence="18">The sequence shown here is derived from an EMBL/GenBank/DDBJ whole genome shotgun (WGS) entry which is preliminary data.</text>
</comment>
<evidence type="ECO:0000256" key="4">
    <source>
        <dbReference type="ARBA" id="ARBA00015735"/>
    </source>
</evidence>
<evidence type="ECO:0000256" key="6">
    <source>
        <dbReference type="ARBA" id="ARBA00022553"/>
    </source>
</evidence>
<dbReference type="Pfam" id="PF18719">
    <property type="entry name" value="ArlS_N"/>
    <property type="match status" value="1"/>
</dbReference>
<dbReference type="OrthoDB" id="9786919at2"/>
<reference evidence="18 19" key="1">
    <citation type="journal article" date="2007" name="Int. J. Syst. Evol. Microbiol.">
        <title>Paenibacillus ginsengarvi sp. nov., isolated from soil from ginseng cultivation.</title>
        <authorList>
            <person name="Yoon M.H."/>
            <person name="Ten L.N."/>
            <person name="Im W.T."/>
        </authorList>
    </citation>
    <scope>NUCLEOTIDE SEQUENCE [LARGE SCALE GENOMIC DNA]</scope>
    <source>
        <strain evidence="18 19">KCTC 13059</strain>
    </source>
</reference>
<evidence type="ECO:0000259" key="16">
    <source>
        <dbReference type="PROSITE" id="PS50109"/>
    </source>
</evidence>
<feature type="domain" description="Histidine kinase" evidence="16">
    <location>
        <begin position="252"/>
        <end position="469"/>
    </location>
</feature>
<keyword evidence="10 18" id="KW-0418">Kinase</keyword>
<evidence type="ECO:0000259" key="17">
    <source>
        <dbReference type="PROSITE" id="PS50885"/>
    </source>
</evidence>
<keyword evidence="5" id="KW-1003">Cell membrane</keyword>
<comment type="catalytic activity">
    <reaction evidence="1">
        <text>ATP + protein L-histidine = ADP + protein N-phospho-L-histidine.</text>
        <dbReference type="EC" id="2.7.13.3"/>
    </reaction>
</comment>
<dbReference type="EC" id="2.7.13.3" evidence="3"/>
<evidence type="ECO:0000256" key="10">
    <source>
        <dbReference type="ARBA" id="ARBA00022777"/>
    </source>
</evidence>
<evidence type="ECO:0000256" key="11">
    <source>
        <dbReference type="ARBA" id="ARBA00022840"/>
    </source>
</evidence>
<sequence>MRRITHSWLQLPIKWKLTLWSSLLLFVLFVAYNAVQYVYVEHWMIKREKTSVQQTMRAALNYFLENEFAFKGADLAPIRSFLERINGQNQGIRVFDGSGNVIVSISNGLGGGWGETPERGIDNEIAGTWRQSDNLLMMKSPLTIFEFNGTIEIVRNTEDFAELIAAFSRVMLLCGLGALVLSGLGGWMLARQVLKPLQSMSDTIRNIKRKGLHERVPLSGNHDEIYTLMSMFNNMMDQVESSFLQQKQFVEDASHELRTPVAIIEGHLAMLRRWGKNDPAILEESLDASIHELFRFKGLVQELLALSRAEAAPPEDDWPPADPAETIWQIVRNSAVVHPSFRFDAETDALAGVAVGVPEHQLEQILHILIDNSVKYSRDLKAVHVTGTVQGDQVCIQVADQGMGIPASELPRVLDRFYRVDKARSGEQGGHGLGLAIAKRLVERYDGTIKIDSVEHGGTRVTVLLSAVPRINGK</sequence>
<gene>
    <name evidence="18" type="ORF">D7M11_12695</name>
</gene>
<feature type="domain" description="HAMP" evidence="17">
    <location>
        <begin position="191"/>
        <end position="244"/>
    </location>
</feature>
<dbReference type="Gene3D" id="6.10.340.10">
    <property type="match status" value="1"/>
</dbReference>
<organism evidence="18 19">
    <name type="scientific">Paenibacillus ginsengarvi</name>
    <dbReference type="NCBI Taxonomy" id="400777"/>
    <lineage>
        <taxon>Bacteria</taxon>
        <taxon>Bacillati</taxon>
        <taxon>Bacillota</taxon>
        <taxon>Bacilli</taxon>
        <taxon>Bacillales</taxon>
        <taxon>Paenibacillaceae</taxon>
        <taxon>Paenibacillus</taxon>
    </lineage>
</organism>
<dbReference type="EMBL" id="RBAH01000008">
    <property type="protein sequence ID" value="RKN84346.1"/>
    <property type="molecule type" value="Genomic_DNA"/>
</dbReference>
<dbReference type="Proteomes" id="UP000282311">
    <property type="component" value="Unassembled WGS sequence"/>
</dbReference>
<dbReference type="CDD" id="cd06225">
    <property type="entry name" value="HAMP"/>
    <property type="match status" value="1"/>
</dbReference>
<dbReference type="SMART" id="SM00387">
    <property type="entry name" value="HATPase_c"/>
    <property type="match status" value="1"/>
</dbReference>
<dbReference type="Pfam" id="PF00512">
    <property type="entry name" value="HisKA"/>
    <property type="match status" value="1"/>
</dbReference>
<dbReference type="PROSITE" id="PS50109">
    <property type="entry name" value="HIS_KIN"/>
    <property type="match status" value="1"/>
</dbReference>
<dbReference type="CDD" id="cd00075">
    <property type="entry name" value="HATPase"/>
    <property type="match status" value="1"/>
</dbReference>
<dbReference type="InterPro" id="IPR003660">
    <property type="entry name" value="HAMP_dom"/>
</dbReference>
<dbReference type="InterPro" id="IPR036890">
    <property type="entry name" value="HATPase_C_sf"/>
</dbReference>
<name>A0A3B0CK15_9BACL</name>
<keyword evidence="9" id="KW-0547">Nucleotide-binding</keyword>
<dbReference type="InterPro" id="IPR004358">
    <property type="entry name" value="Sig_transdc_His_kin-like_C"/>
</dbReference>
<accession>A0A3B0CK15</accession>
<dbReference type="InterPro" id="IPR003594">
    <property type="entry name" value="HATPase_dom"/>
</dbReference>
<keyword evidence="11" id="KW-0067">ATP-binding</keyword>
<evidence type="ECO:0000313" key="19">
    <source>
        <dbReference type="Proteomes" id="UP000282311"/>
    </source>
</evidence>
<dbReference type="InterPro" id="IPR003661">
    <property type="entry name" value="HisK_dim/P_dom"/>
</dbReference>
<evidence type="ECO:0000256" key="15">
    <source>
        <dbReference type="SAM" id="Phobius"/>
    </source>
</evidence>
<keyword evidence="8 15" id="KW-0812">Transmembrane</keyword>
<dbReference type="Pfam" id="PF02518">
    <property type="entry name" value="HATPase_c"/>
    <property type="match status" value="1"/>
</dbReference>
<evidence type="ECO:0000256" key="8">
    <source>
        <dbReference type="ARBA" id="ARBA00022692"/>
    </source>
</evidence>
<dbReference type="InterPro" id="IPR005467">
    <property type="entry name" value="His_kinase_dom"/>
</dbReference>
<keyword evidence="6" id="KW-0597">Phosphoprotein</keyword>
<dbReference type="GO" id="GO:0005886">
    <property type="term" value="C:plasma membrane"/>
    <property type="evidence" value="ECO:0007669"/>
    <property type="project" value="UniProtKB-SubCell"/>
</dbReference>
<dbReference type="InterPro" id="IPR036097">
    <property type="entry name" value="HisK_dim/P_sf"/>
</dbReference>